<keyword evidence="2 8" id="KW-0285">Flavoprotein</keyword>
<evidence type="ECO:0000256" key="7">
    <source>
        <dbReference type="ARBA" id="ARBA00023180"/>
    </source>
</evidence>
<dbReference type="GO" id="GO:0006457">
    <property type="term" value="P:protein folding"/>
    <property type="evidence" value="ECO:0007669"/>
    <property type="project" value="TreeGrafter"/>
</dbReference>
<protein>
    <recommendedName>
        <fullName evidence="8">Sulfhydryl oxidase</fullName>
        <ecNumber evidence="8">1.8.3.2</ecNumber>
    </recommendedName>
</protein>
<dbReference type="InterPro" id="IPR036774">
    <property type="entry name" value="ERV/ALR_sulphydryl_oxid_sf"/>
</dbReference>
<dbReference type="AlphaFoldDB" id="A0A0N5ALH4"/>
<feature type="signal peptide" evidence="9">
    <location>
        <begin position="1"/>
        <end position="17"/>
    </location>
</feature>
<dbReference type="Gene3D" id="1.20.120.310">
    <property type="entry name" value="ERV/ALR sulfhydryl oxidase domain"/>
    <property type="match status" value="1"/>
</dbReference>
<keyword evidence="12" id="KW-1185">Reference proteome</keyword>
<evidence type="ECO:0000256" key="4">
    <source>
        <dbReference type="ARBA" id="ARBA00022827"/>
    </source>
</evidence>
<dbReference type="SUPFAM" id="SSF52833">
    <property type="entry name" value="Thioredoxin-like"/>
    <property type="match status" value="1"/>
</dbReference>
<dbReference type="GO" id="GO:0003756">
    <property type="term" value="F:protein disulfide isomerase activity"/>
    <property type="evidence" value="ECO:0007669"/>
    <property type="project" value="TreeGrafter"/>
</dbReference>
<dbReference type="PROSITE" id="PS51352">
    <property type="entry name" value="THIOREDOXIN_2"/>
    <property type="match status" value="1"/>
</dbReference>
<evidence type="ECO:0000256" key="9">
    <source>
        <dbReference type="SAM" id="SignalP"/>
    </source>
</evidence>
<dbReference type="InterPro" id="IPR042568">
    <property type="entry name" value="QSOX_FAD-bd_sf"/>
</dbReference>
<keyword evidence="6" id="KW-1015">Disulfide bond</keyword>
<dbReference type="Gene3D" id="3.40.30.10">
    <property type="entry name" value="Glutaredoxin"/>
    <property type="match status" value="2"/>
</dbReference>
<comment type="function">
    <text evidence="8">Catalyzes the oxidation of sulfhydryl groups in peptide and protein thiols to disulfides with the reduction of oxygen to hydrogen peroxide.</text>
</comment>
<name>A0A0N5ALH4_9BILA</name>
<evidence type="ECO:0000256" key="2">
    <source>
        <dbReference type="ARBA" id="ARBA00022630"/>
    </source>
</evidence>
<dbReference type="Pfam" id="PF04777">
    <property type="entry name" value="Evr1_Alr"/>
    <property type="match status" value="1"/>
</dbReference>
<dbReference type="SUPFAM" id="SSF69000">
    <property type="entry name" value="FAD-dependent thiol oxidase"/>
    <property type="match status" value="1"/>
</dbReference>
<evidence type="ECO:0000259" key="11">
    <source>
        <dbReference type="PROSITE" id="PS51352"/>
    </source>
</evidence>
<dbReference type="FunFam" id="1.20.120.310:FF:000005">
    <property type="entry name" value="Sulfhydryl oxidase"/>
    <property type="match status" value="1"/>
</dbReference>
<comment type="similarity">
    <text evidence="8">Belongs to the quiescin-sulfhydryl oxidase (QSOX) family.</text>
</comment>
<dbReference type="GO" id="GO:0005615">
    <property type="term" value="C:extracellular space"/>
    <property type="evidence" value="ECO:0007669"/>
    <property type="project" value="TreeGrafter"/>
</dbReference>
<evidence type="ECO:0000256" key="8">
    <source>
        <dbReference type="RuleBase" id="RU371123"/>
    </source>
</evidence>
<evidence type="ECO:0000256" key="3">
    <source>
        <dbReference type="ARBA" id="ARBA00022729"/>
    </source>
</evidence>
<keyword evidence="3 9" id="KW-0732">Signal</keyword>
<dbReference type="Gene3D" id="1.20.120.1960">
    <property type="entry name" value="QSOX sulfhydryl oxidase domain"/>
    <property type="match status" value="1"/>
</dbReference>
<keyword evidence="5 8" id="KW-0560">Oxidoreductase</keyword>
<dbReference type="GO" id="GO:0016971">
    <property type="term" value="F:flavin-dependent sulfhydryl oxidase activity"/>
    <property type="evidence" value="ECO:0007669"/>
    <property type="project" value="InterPro"/>
</dbReference>
<feature type="domain" description="Thioredoxin" evidence="11">
    <location>
        <begin position="19"/>
        <end position="160"/>
    </location>
</feature>
<dbReference type="EC" id="1.8.3.2" evidence="8"/>
<feature type="domain" description="ERV/ALR sulfhydryl oxidase" evidence="10">
    <location>
        <begin position="445"/>
        <end position="553"/>
    </location>
</feature>
<comment type="catalytic activity">
    <reaction evidence="8">
        <text>2 R'C(R)SH + O2 = R'C(R)S-S(R)CR' + H2O2</text>
        <dbReference type="Rhea" id="RHEA:17357"/>
        <dbReference type="ChEBI" id="CHEBI:15379"/>
        <dbReference type="ChEBI" id="CHEBI:16240"/>
        <dbReference type="ChEBI" id="CHEBI:16520"/>
        <dbReference type="ChEBI" id="CHEBI:17412"/>
        <dbReference type="EC" id="1.8.3.2"/>
    </reaction>
</comment>
<dbReference type="InterPro" id="IPR036249">
    <property type="entry name" value="Thioredoxin-like_sf"/>
</dbReference>
<dbReference type="Pfam" id="PF00085">
    <property type="entry name" value="Thioredoxin"/>
    <property type="match status" value="1"/>
</dbReference>
<dbReference type="PANTHER" id="PTHR22897:SF8">
    <property type="entry name" value="SULFHYDRYL OXIDASE"/>
    <property type="match status" value="1"/>
</dbReference>
<feature type="chain" id="PRO_5005893364" description="Sulfhydryl oxidase" evidence="9">
    <location>
        <begin position="18"/>
        <end position="605"/>
    </location>
</feature>
<comment type="cofactor">
    <cofactor evidence="1 8">
        <name>FAD</name>
        <dbReference type="ChEBI" id="CHEBI:57692"/>
    </cofactor>
</comment>
<evidence type="ECO:0000256" key="1">
    <source>
        <dbReference type="ARBA" id="ARBA00001974"/>
    </source>
</evidence>
<accession>A0A0N5ALH4</accession>
<sequence length="605" mass="69870">MLLLLFLLFVFGQQVHSEIAFYGRVPNGINPTLYDVKNDQIIQLDEMTFNDTVYCAPNRDDCSAFIVEFYSDWCGQCRLYANTFKALAEDVKEWEYVTKVAAINCADSNNEAVCNNEGIGDAYPYIRYYPRRATPTSEKLRLKLHSTMSVMRDEITKILINDKTENWPNFVFLNDMNTYSELWAEIPPTINKLAVVFEKDEESLLGAQVLLDLSRFNDELIVRRCLKSHALVEALHITEFPSIAIFKRGEKTPIRITELLDKLRNFSLRKLLFKSVSDFMTEEREAKLSGTTTTTQAPVDCAIFPFNLLQALLSNLYYYYCRCRKKYYVSELDMLKAARYTLLMEVGRTGDNLSGETLTAVKDFIDLLIDNLPLNSITETPGVNSTLAYSHYAVAVLKKVKTYLDERKDLPEISLSEYQNEFAHIESEFFNPFPVNDDWEHCAGSDSQFRGYTCGLWTLFHALTVQAYKNGFGSESFSPLKPLNVIRNWIVQFFGCKFCREHFAKMTTKTFQMESHVTSPEDVYVYLWKAHNIINARLRGRDTEDPEFPKYQFPPVFLCPRCSKNGVLDETAIKNFLVDYYSFIKPYRKTSQASSSFVSHKLLKF</sequence>
<proteinExistence type="inferred from homology"/>
<dbReference type="FunFam" id="3.40.30.10:FF:000379">
    <property type="entry name" value="Sulfhydryl oxidase"/>
    <property type="match status" value="1"/>
</dbReference>
<dbReference type="GO" id="GO:0000139">
    <property type="term" value="C:Golgi membrane"/>
    <property type="evidence" value="ECO:0007669"/>
    <property type="project" value="TreeGrafter"/>
</dbReference>
<dbReference type="InterPro" id="IPR013766">
    <property type="entry name" value="Thioredoxin_domain"/>
</dbReference>
<dbReference type="InterPro" id="IPR039798">
    <property type="entry name" value="Sulfhydryl_oxidase"/>
</dbReference>
<dbReference type="InterPro" id="IPR041269">
    <property type="entry name" value="QSOX_Trx1"/>
</dbReference>
<dbReference type="Pfam" id="PF18108">
    <property type="entry name" value="QSOX_Trx1"/>
    <property type="match status" value="1"/>
</dbReference>
<evidence type="ECO:0000259" key="10">
    <source>
        <dbReference type="PROSITE" id="PS51324"/>
    </source>
</evidence>
<dbReference type="PROSITE" id="PS51324">
    <property type="entry name" value="ERV_ALR"/>
    <property type="match status" value="1"/>
</dbReference>
<dbReference type="Proteomes" id="UP000046393">
    <property type="component" value="Unplaced"/>
</dbReference>
<keyword evidence="4 8" id="KW-0274">FAD</keyword>
<dbReference type="STRING" id="451379.A0A0N5ALH4"/>
<evidence type="ECO:0000313" key="12">
    <source>
        <dbReference type="Proteomes" id="UP000046393"/>
    </source>
</evidence>
<dbReference type="PANTHER" id="PTHR22897">
    <property type="entry name" value="QUIESCIN Q6-RELATED SULFHYDRYL OXIDASE"/>
    <property type="match status" value="1"/>
</dbReference>
<evidence type="ECO:0000256" key="5">
    <source>
        <dbReference type="ARBA" id="ARBA00023002"/>
    </source>
</evidence>
<reference evidence="13" key="1">
    <citation type="submission" date="2017-02" db="UniProtKB">
        <authorList>
            <consortium name="WormBaseParasite"/>
        </authorList>
    </citation>
    <scope>IDENTIFICATION</scope>
</reference>
<evidence type="ECO:0000313" key="13">
    <source>
        <dbReference type="WBParaSite" id="SMUV_0000539401-mRNA-1"/>
    </source>
</evidence>
<dbReference type="WBParaSite" id="SMUV_0000539401-mRNA-1">
    <property type="protein sequence ID" value="SMUV_0000539401-mRNA-1"/>
    <property type="gene ID" value="SMUV_0000539401"/>
</dbReference>
<organism evidence="12 13">
    <name type="scientific">Syphacia muris</name>
    <dbReference type="NCBI Taxonomy" id="451379"/>
    <lineage>
        <taxon>Eukaryota</taxon>
        <taxon>Metazoa</taxon>
        <taxon>Ecdysozoa</taxon>
        <taxon>Nematoda</taxon>
        <taxon>Chromadorea</taxon>
        <taxon>Rhabditida</taxon>
        <taxon>Spirurina</taxon>
        <taxon>Oxyuridomorpha</taxon>
        <taxon>Oxyuroidea</taxon>
        <taxon>Oxyuridae</taxon>
        <taxon>Syphacia</taxon>
    </lineage>
</organism>
<evidence type="ECO:0000256" key="6">
    <source>
        <dbReference type="ARBA" id="ARBA00023157"/>
    </source>
</evidence>
<dbReference type="InterPro" id="IPR017905">
    <property type="entry name" value="ERV/ALR_sulphydryl_oxidase"/>
</dbReference>
<keyword evidence="7" id="KW-0325">Glycoprotein</keyword>